<dbReference type="Gene3D" id="3.40.50.300">
    <property type="entry name" value="P-loop containing nucleotide triphosphate hydrolases"/>
    <property type="match status" value="1"/>
</dbReference>
<dbReference type="PANTHER" id="PTHR34704">
    <property type="entry name" value="ATPASE"/>
    <property type="match status" value="1"/>
</dbReference>
<name>A0A2I2KLI4_9ACTN</name>
<dbReference type="GO" id="GO:0005524">
    <property type="term" value="F:ATP binding"/>
    <property type="evidence" value="ECO:0007669"/>
    <property type="project" value="InterPro"/>
</dbReference>
<protein>
    <submittedName>
        <fullName evidence="2">Putative ATP/GTP binding protein</fullName>
    </submittedName>
</protein>
<feature type="domain" description="ATPase" evidence="1">
    <location>
        <begin position="8"/>
        <end position="187"/>
    </location>
</feature>
<evidence type="ECO:0000313" key="3">
    <source>
        <dbReference type="Proteomes" id="UP000234331"/>
    </source>
</evidence>
<evidence type="ECO:0000259" key="1">
    <source>
        <dbReference type="Pfam" id="PF01637"/>
    </source>
</evidence>
<dbReference type="RefSeq" id="WP_101830540.1">
    <property type="nucleotide sequence ID" value="NZ_FZMO01000050.1"/>
</dbReference>
<dbReference type="InterPro" id="IPR011579">
    <property type="entry name" value="ATPase_dom"/>
</dbReference>
<dbReference type="SUPFAM" id="SSF52540">
    <property type="entry name" value="P-loop containing nucleoside triphosphate hydrolases"/>
    <property type="match status" value="1"/>
</dbReference>
<dbReference type="Pfam" id="PF01637">
    <property type="entry name" value="ATPase_2"/>
    <property type="match status" value="1"/>
</dbReference>
<sequence>MRRPEDMFDREVEWARLARFCEDDAPGASLGVVSGRRRQGKSFLLEAACEQTGGLYFQAVEATAADSLRMFGTRLAEHLGAPAAFTFHGWDEAVDAILGLGSRKPVPVVLDEFPYLTKVSPELPSVVQAAFGPRRPRRRESRTRLVLCGSALSVMGRLLAGAAPLRGRASLELTVPTLDYRLAREFWGIEDLPLAAQVHTVVGGTPAYHDFLRGDRPASPADFDDWVARAVLDAASPLFREARYLLSEEPSLRDSALYSSVLAAVASGATTRGGIASHVGRSSSDLAHPLTVLADAGFLVRADDLLRDRRPLWRIAEPLVAFYHAMIRPAFAQLDRPGRAVRLWPTLRPTFAAQVLGPHFEGMARTWVADFASPETLGADLLGDVGHGTIHDHAGRAHLELDIVALGPADGTRRRLVALGEAKWGTTLGIDHLDRLDHARTLIGSARGLDITTTRLILVSAAGFTDDLHARAAADPRIVLVDLDRLYHGS</sequence>
<dbReference type="OrthoDB" id="9813134at2"/>
<organism evidence="2 3">
    <name type="scientific">Frankia canadensis</name>
    <dbReference type="NCBI Taxonomy" id="1836972"/>
    <lineage>
        <taxon>Bacteria</taxon>
        <taxon>Bacillati</taxon>
        <taxon>Actinomycetota</taxon>
        <taxon>Actinomycetes</taxon>
        <taxon>Frankiales</taxon>
        <taxon>Frankiaceae</taxon>
        <taxon>Frankia</taxon>
    </lineage>
</organism>
<proteinExistence type="predicted"/>
<evidence type="ECO:0000313" key="2">
    <source>
        <dbReference type="EMBL" id="SNQ46530.1"/>
    </source>
</evidence>
<dbReference type="PANTHER" id="PTHR34704:SF1">
    <property type="entry name" value="ATPASE"/>
    <property type="match status" value="1"/>
</dbReference>
<reference evidence="2 3" key="1">
    <citation type="submission" date="2017-06" db="EMBL/GenBank/DDBJ databases">
        <authorList>
            <person name="Kim H.J."/>
            <person name="Triplett B.A."/>
        </authorList>
    </citation>
    <scope>NUCLEOTIDE SEQUENCE [LARGE SCALE GENOMIC DNA]</scope>
    <source>
        <strain evidence="2">FRACA_ARgP5</strain>
    </source>
</reference>
<accession>A0A2I2KLI4</accession>
<dbReference type="AlphaFoldDB" id="A0A2I2KLI4"/>
<dbReference type="Proteomes" id="UP000234331">
    <property type="component" value="Unassembled WGS sequence"/>
</dbReference>
<keyword evidence="3" id="KW-1185">Reference proteome</keyword>
<gene>
    <name evidence="2" type="ORF">FRACA_1430011</name>
</gene>
<dbReference type="InterPro" id="IPR027417">
    <property type="entry name" value="P-loop_NTPase"/>
</dbReference>
<dbReference type="EMBL" id="FZMO01000050">
    <property type="protein sequence ID" value="SNQ46530.1"/>
    <property type="molecule type" value="Genomic_DNA"/>
</dbReference>